<accession>A0AA39NVT1</accession>
<dbReference type="AlphaFoldDB" id="A0AA39NVT1"/>
<name>A0AA39NVT1_9AGAR</name>
<gene>
    <name evidence="1" type="ORF">EDD18DRAFT_1369944</name>
</gene>
<organism evidence="1 2">
    <name type="scientific">Armillaria luteobubalina</name>
    <dbReference type="NCBI Taxonomy" id="153913"/>
    <lineage>
        <taxon>Eukaryota</taxon>
        <taxon>Fungi</taxon>
        <taxon>Dikarya</taxon>
        <taxon>Basidiomycota</taxon>
        <taxon>Agaricomycotina</taxon>
        <taxon>Agaricomycetes</taxon>
        <taxon>Agaricomycetidae</taxon>
        <taxon>Agaricales</taxon>
        <taxon>Marasmiineae</taxon>
        <taxon>Physalacriaceae</taxon>
        <taxon>Armillaria</taxon>
    </lineage>
</organism>
<comment type="caution">
    <text evidence="1">The sequence shown here is derived from an EMBL/GenBank/DDBJ whole genome shotgun (WGS) entry which is preliminary data.</text>
</comment>
<reference evidence="1" key="1">
    <citation type="submission" date="2023-06" db="EMBL/GenBank/DDBJ databases">
        <authorList>
            <consortium name="Lawrence Berkeley National Laboratory"/>
            <person name="Ahrendt S."/>
            <person name="Sahu N."/>
            <person name="Indic B."/>
            <person name="Wong-Bajracharya J."/>
            <person name="Merenyi Z."/>
            <person name="Ke H.-M."/>
            <person name="Monk M."/>
            <person name="Kocsube S."/>
            <person name="Drula E."/>
            <person name="Lipzen A."/>
            <person name="Balint B."/>
            <person name="Henrissat B."/>
            <person name="Andreopoulos B."/>
            <person name="Martin F.M."/>
            <person name="Harder C.B."/>
            <person name="Rigling D."/>
            <person name="Ford K.L."/>
            <person name="Foster G.D."/>
            <person name="Pangilinan J."/>
            <person name="Papanicolaou A."/>
            <person name="Barry K."/>
            <person name="LaButti K."/>
            <person name="Viragh M."/>
            <person name="Koriabine M."/>
            <person name="Yan M."/>
            <person name="Riley R."/>
            <person name="Champramary S."/>
            <person name="Plett K.L."/>
            <person name="Tsai I.J."/>
            <person name="Slot J."/>
            <person name="Sipos G."/>
            <person name="Plett J."/>
            <person name="Nagy L.G."/>
            <person name="Grigoriev I.V."/>
        </authorList>
    </citation>
    <scope>NUCLEOTIDE SEQUENCE</scope>
    <source>
        <strain evidence="1">HWK02</strain>
    </source>
</reference>
<evidence type="ECO:0000313" key="1">
    <source>
        <dbReference type="EMBL" id="KAK0472671.1"/>
    </source>
</evidence>
<dbReference type="Proteomes" id="UP001175228">
    <property type="component" value="Unassembled WGS sequence"/>
</dbReference>
<proteinExistence type="predicted"/>
<sequence>MTLTSAHSHPEHQCPTHLELQPRHIHIHIVTSSVHPIQISSLVVTRTVKTSTSRTENLLDESSWYDLGMNLDSRMYPYNLPWKRTNNVVLEALPHPCLDPSHIGLNAPELTAPFSTTQLRQFLRDDNIQCTLNYIHRRQGPYQQLSLVYSIPFRPPSLQISFSLRSSILPWQLSTSRHWYIRRFLPRRNVSTSGYLMLDMLMTPIERVDHRTNFLNGLFTEIAYAVTSHTILSSWTSSFVAKRQIEFRGARTGALAKTGSWGGWVLGLFSMHLVFHFIGCCPWPLPFSDDIASPSDEERDSGNGAQMTGGCWTAVETWREHGIAL</sequence>
<keyword evidence="2" id="KW-1185">Reference proteome</keyword>
<dbReference type="EMBL" id="JAUEPU010000258">
    <property type="protein sequence ID" value="KAK0472671.1"/>
    <property type="molecule type" value="Genomic_DNA"/>
</dbReference>
<evidence type="ECO:0000313" key="2">
    <source>
        <dbReference type="Proteomes" id="UP001175228"/>
    </source>
</evidence>
<protein>
    <submittedName>
        <fullName evidence="1">Uncharacterized protein</fullName>
    </submittedName>
</protein>